<dbReference type="RefSeq" id="WP_157789926.1">
    <property type="nucleotide sequence ID" value="NZ_FQVF01000002.1"/>
</dbReference>
<dbReference type="SUPFAM" id="SSF141488">
    <property type="entry name" value="YdhA-like"/>
    <property type="match status" value="1"/>
</dbReference>
<dbReference type="InterPro" id="IPR036328">
    <property type="entry name" value="MliC_sf"/>
</dbReference>
<dbReference type="Gene3D" id="2.40.128.200">
    <property type="match status" value="1"/>
</dbReference>
<feature type="signal peptide" evidence="5">
    <location>
        <begin position="1"/>
        <end position="21"/>
    </location>
</feature>
<gene>
    <name evidence="7" type="ORF">SAMN02745753_00041</name>
</gene>
<evidence type="ECO:0000256" key="4">
    <source>
        <dbReference type="ARBA" id="ARBA00023288"/>
    </source>
</evidence>
<evidence type="ECO:0000256" key="5">
    <source>
        <dbReference type="SAM" id="SignalP"/>
    </source>
</evidence>
<organism evidence="7 8">
    <name type="scientific">Marinomonas polaris DSM 16579</name>
    <dbReference type="NCBI Taxonomy" id="1122206"/>
    <lineage>
        <taxon>Bacteria</taxon>
        <taxon>Pseudomonadati</taxon>
        <taxon>Pseudomonadota</taxon>
        <taxon>Gammaproteobacteria</taxon>
        <taxon>Oceanospirillales</taxon>
        <taxon>Oceanospirillaceae</taxon>
        <taxon>Marinomonas</taxon>
    </lineage>
</organism>
<sequence length="121" mass="13550">MHIKKLLLQSVLLGSSLFGLAACSSVNKNVAPDEDTYEIEDVAQTNEADYLCNNMPLNIFFHAEQAQLSWKEKTYVLTHAISASGAFYLGEGLSFWIHGDEAELEFNGVERNHCRLVRVES</sequence>
<dbReference type="Proteomes" id="UP000184517">
    <property type="component" value="Unassembled WGS sequence"/>
</dbReference>
<reference evidence="8" key="1">
    <citation type="submission" date="2016-11" db="EMBL/GenBank/DDBJ databases">
        <authorList>
            <person name="Varghese N."/>
            <person name="Submissions S."/>
        </authorList>
    </citation>
    <scope>NUCLEOTIDE SEQUENCE [LARGE SCALE GENOMIC DNA]</scope>
    <source>
        <strain evidence="8">DSM 16579</strain>
    </source>
</reference>
<dbReference type="AlphaFoldDB" id="A0A1M4SHP7"/>
<dbReference type="STRING" id="1122206.SAMN02745753_00041"/>
<evidence type="ECO:0000313" key="7">
    <source>
        <dbReference type="EMBL" id="SHE31794.1"/>
    </source>
</evidence>
<evidence type="ECO:0000256" key="2">
    <source>
        <dbReference type="ARBA" id="ARBA00023136"/>
    </source>
</evidence>
<name>A0A1M4SHP7_9GAMM</name>
<dbReference type="InterPro" id="IPR018660">
    <property type="entry name" value="MliC"/>
</dbReference>
<protein>
    <submittedName>
        <fullName evidence="7">Membrane-bound inhibitor of C-type lysozyme</fullName>
    </submittedName>
</protein>
<keyword evidence="8" id="KW-1185">Reference proteome</keyword>
<keyword evidence="4" id="KW-0449">Lipoprotein</keyword>
<evidence type="ECO:0000256" key="3">
    <source>
        <dbReference type="ARBA" id="ARBA00023139"/>
    </source>
</evidence>
<dbReference type="Pfam" id="PF09864">
    <property type="entry name" value="MliC"/>
    <property type="match status" value="1"/>
</dbReference>
<proteinExistence type="predicted"/>
<dbReference type="PROSITE" id="PS51257">
    <property type="entry name" value="PROKAR_LIPOPROTEIN"/>
    <property type="match status" value="1"/>
</dbReference>
<keyword evidence="3" id="KW-0564">Palmitate</keyword>
<feature type="domain" description="C-type lysozyme inhibitor" evidence="6">
    <location>
        <begin position="50"/>
        <end position="110"/>
    </location>
</feature>
<evidence type="ECO:0000313" key="8">
    <source>
        <dbReference type="Proteomes" id="UP000184517"/>
    </source>
</evidence>
<dbReference type="EMBL" id="FQVF01000002">
    <property type="protein sequence ID" value="SHE31794.1"/>
    <property type="molecule type" value="Genomic_DNA"/>
</dbReference>
<evidence type="ECO:0000256" key="1">
    <source>
        <dbReference type="ARBA" id="ARBA00022729"/>
    </source>
</evidence>
<keyword evidence="2" id="KW-0472">Membrane</keyword>
<keyword evidence="1 5" id="KW-0732">Signal</keyword>
<evidence type="ECO:0000259" key="6">
    <source>
        <dbReference type="Pfam" id="PF09864"/>
    </source>
</evidence>
<accession>A0A1M4SHP7</accession>
<feature type="chain" id="PRO_5012251350" evidence="5">
    <location>
        <begin position="22"/>
        <end position="121"/>
    </location>
</feature>